<proteinExistence type="predicted"/>
<gene>
    <name evidence="2" type="ORF">MNBD_ALPHA08-378</name>
</gene>
<evidence type="ECO:0000313" key="2">
    <source>
        <dbReference type="EMBL" id="VAV91231.1"/>
    </source>
</evidence>
<protein>
    <submittedName>
        <fullName evidence="2">Polymer-forming bactofilin</fullName>
    </submittedName>
</protein>
<organism evidence="2">
    <name type="scientific">hydrothermal vent metagenome</name>
    <dbReference type="NCBI Taxonomy" id="652676"/>
    <lineage>
        <taxon>unclassified sequences</taxon>
        <taxon>metagenomes</taxon>
        <taxon>ecological metagenomes</taxon>
    </lineage>
</organism>
<dbReference type="EMBL" id="UOEC01000088">
    <property type="protein sequence ID" value="VAV91231.1"/>
    <property type="molecule type" value="Genomic_DNA"/>
</dbReference>
<dbReference type="Pfam" id="PF04519">
    <property type="entry name" value="Bactofilin"/>
    <property type="match status" value="1"/>
</dbReference>
<dbReference type="PANTHER" id="PTHR35024:SF4">
    <property type="entry name" value="POLYMER-FORMING CYTOSKELETAL PROTEIN"/>
    <property type="match status" value="1"/>
</dbReference>
<dbReference type="InterPro" id="IPR007607">
    <property type="entry name" value="BacA/B"/>
</dbReference>
<accession>A0A3B0RHM4</accession>
<name>A0A3B0RHM4_9ZZZZ</name>
<reference evidence="2" key="1">
    <citation type="submission" date="2018-06" db="EMBL/GenBank/DDBJ databases">
        <authorList>
            <person name="Zhirakovskaya E."/>
        </authorList>
    </citation>
    <scope>NUCLEOTIDE SEQUENCE</scope>
</reference>
<dbReference type="PANTHER" id="PTHR35024">
    <property type="entry name" value="HYPOTHETICAL CYTOSOLIC PROTEIN"/>
    <property type="match status" value="1"/>
</dbReference>
<feature type="compositionally biased region" description="Polar residues" evidence="1">
    <location>
        <begin position="130"/>
        <end position="157"/>
    </location>
</feature>
<sequence>MIFKRFLNKNKKARPKKRSKRNNLGPSIVTAEVVIDGHLLSGGELQIDGEINGNVRAKAVVIDINGVVHGEVVAEDVIVRGRIIGPIRALHVHLLNGCHVDGDVLNETISIENGAHINGQIHRVDDPLGQDQSHQVNTYNSSQQRSVYDYSSENSYEPNRPDFSNKD</sequence>
<feature type="region of interest" description="Disordered" evidence="1">
    <location>
        <begin position="127"/>
        <end position="167"/>
    </location>
</feature>
<evidence type="ECO:0000256" key="1">
    <source>
        <dbReference type="SAM" id="MobiDB-lite"/>
    </source>
</evidence>
<dbReference type="AlphaFoldDB" id="A0A3B0RHM4"/>